<keyword evidence="3 7" id="KW-0808">Transferase</keyword>
<dbReference type="Pfam" id="PF00562">
    <property type="entry name" value="RNA_pol_Rpb2_6"/>
    <property type="match status" value="2"/>
</dbReference>
<evidence type="ECO:0000256" key="1">
    <source>
        <dbReference type="ARBA" id="ARBA00006835"/>
    </source>
</evidence>
<dbReference type="EC" id="2.7.7.6" evidence="7"/>
<evidence type="ECO:0000259" key="12">
    <source>
        <dbReference type="Pfam" id="PF04565"/>
    </source>
</evidence>
<keyword evidence="4 7" id="KW-0548">Nucleotidyltransferase</keyword>
<dbReference type="Proteomes" id="UP000011081">
    <property type="component" value="Unassembled WGS sequence"/>
</dbReference>
<dbReference type="VEuPathDB" id="MicrosporidiaDB:VCUG_01345"/>
<accession>L2GU10</accession>
<evidence type="ECO:0000256" key="2">
    <source>
        <dbReference type="ARBA" id="ARBA00022478"/>
    </source>
</evidence>
<evidence type="ECO:0000256" key="5">
    <source>
        <dbReference type="ARBA" id="ARBA00023163"/>
    </source>
</evidence>
<dbReference type="GO" id="GO:0006351">
    <property type="term" value="P:DNA-templated transcription"/>
    <property type="evidence" value="ECO:0007669"/>
    <property type="project" value="InterPro"/>
</dbReference>
<reference evidence="14" key="1">
    <citation type="submission" date="2011-03" db="EMBL/GenBank/DDBJ databases">
        <title>The genome sequence of Vavraia culicis strain floridensis.</title>
        <authorList>
            <consortium name="The Broad Institute Genome Sequencing Platform"/>
            <person name="Cuomo C."/>
            <person name="Becnel J."/>
            <person name="Sanscrainte N."/>
            <person name="Young S.K."/>
            <person name="Zeng Q."/>
            <person name="Gargeya S."/>
            <person name="Fitzgerald M."/>
            <person name="Haas B."/>
            <person name="Abouelleil A."/>
            <person name="Alvarado L."/>
            <person name="Arachchi H.M."/>
            <person name="Berlin A."/>
            <person name="Chapman S.B."/>
            <person name="Gearin G."/>
            <person name="Goldberg J."/>
            <person name="Griggs A."/>
            <person name="Gujja S."/>
            <person name="Hansen M."/>
            <person name="Heiman D."/>
            <person name="Howarth C."/>
            <person name="Larimer J."/>
            <person name="Lui A."/>
            <person name="MacDonald P.J.P."/>
            <person name="McCowen C."/>
            <person name="Montmayeur A."/>
            <person name="Murphy C."/>
            <person name="Neiman D."/>
            <person name="Pearson M."/>
            <person name="Priest M."/>
            <person name="Roberts A."/>
            <person name="Saif S."/>
            <person name="Shea T."/>
            <person name="Sisk P."/>
            <person name="Stolte C."/>
            <person name="Sykes S."/>
            <person name="Wortman J."/>
            <person name="Nusbaum C."/>
            <person name="Birren B."/>
        </authorList>
    </citation>
    <scope>NUCLEOTIDE SEQUENCE [LARGE SCALE GENOMIC DNA]</scope>
    <source>
        <strain evidence="14">floridensis</strain>
    </source>
</reference>
<dbReference type="InterPro" id="IPR007645">
    <property type="entry name" value="RNA_pol_Rpb2_3"/>
</dbReference>
<dbReference type="OMA" id="FFGVVHY"/>
<dbReference type="InterPro" id="IPR015712">
    <property type="entry name" value="DNA-dir_RNA_pol_su2"/>
</dbReference>
<feature type="region of interest" description="Disordered" evidence="8">
    <location>
        <begin position="330"/>
        <end position="360"/>
    </location>
</feature>
<dbReference type="FunCoup" id="L2GU10">
    <property type="interactions" value="126"/>
</dbReference>
<feature type="domain" description="RNA polymerase beta subunit protrusion" evidence="11">
    <location>
        <begin position="26"/>
        <end position="342"/>
    </location>
</feature>
<dbReference type="GO" id="GO:0003899">
    <property type="term" value="F:DNA-directed RNA polymerase activity"/>
    <property type="evidence" value="ECO:0007669"/>
    <property type="project" value="UniProtKB-EC"/>
</dbReference>
<keyword evidence="5 7" id="KW-0804">Transcription</keyword>
<proteinExistence type="inferred from homology"/>
<dbReference type="GeneID" id="19879224"/>
<dbReference type="STRING" id="948595.L2GU10"/>
<organism evidence="13 14">
    <name type="scientific">Vavraia culicis (isolate floridensis)</name>
    <name type="common">Microsporidian parasite</name>
    <dbReference type="NCBI Taxonomy" id="948595"/>
    <lineage>
        <taxon>Eukaryota</taxon>
        <taxon>Fungi</taxon>
        <taxon>Fungi incertae sedis</taxon>
        <taxon>Microsporidia</taxon>
        <taxon>Pleistophoridae</taxon>
        <taxon>Vavraia</taxon>
    </lineage>
</organism>
<dbReference type="Pfam" id="PF04563">
    <property type="entry name" value="RNA_pol_Rpb2_1"/>
    <property type="match status" value="1"/>
</dbReference>
<comment type="similarity">
    <text evidence="1 6">Belongs to the RNA polymerase beta chain family.</text>
</comment>
<dbReference type="Gene3D" id="3.90.1110.10">
    <property type="entry name" value="RNA polymerase Rpb2, domain 2"/>
    <property type="match status" value="1"/>
</dbReference>
<feature type="domain" description="DNA-directed RNA polymerase subunit 2 hybrid-binding" evidence="9">
    <location>
        <begin position="695"/>
        <end position="800"/>
    </location>
</feature>
<dbReference type="InterPro" id="IPR037033">
    <property type="entry name" value="DNA-dir_RNAP_su2_hyb_sf"/>
</dbReference>
<dbReference type="Gene3D" id="3.90.1800.10">
    <property type="entry name" value="RNA polymerase alpha subunit dimerisation domain"/>
    <property type="match status" value="1"/>
</dbReference>
<dbReference type="PANTHER" id="PTHR20856">
    <property type="entry name" value="DNA-DIRECTED RNA POLYMERASE I SUBUNIT 2"/>
    <property type="match status" value="1"/>
</dbReference>
<dbReference type="PROSITE" id="PS01166">
    <property type="entry name" value="RNA_POL_BETA"/>
    <property type="match status" value="1"/>
</dbReference>
<evidence type="ECO:0000256" key="7">
    <source>
        <dbReference type="RuleBase" id="RU363031"/>
    </source>
</evidence>
<keyword evidence="14" id="KW-1185">Reference proteome</keyword>
<keyword evidence="2 7" id="KW-0240">DNA-directed RNA polymerase</keyword>
<sequence length="1098" mass="124679">MYKNHILAYNDFLSSIPHIIRTIPSLKINNIQITVTDVLFDRPVLADDTITKLLPNDCVEGMRSYRGRMHVKVHVNDGIRGWDELKSAGYFPVMVGSRLCHNEINEEQLTSYYDDVGDGLGEARGGYFVIDGFEKVVRFLIVPKRNFPFLIQRESFRAKNAMFTAKAVEYRSVYCEVGHVLYFHLMTDENVMMRFTLKRREYSVPVILVLKALKDVTDRQILDLLGVEGRFILDTGVTTANAQKMLGAKFASLGINVLDAILPHLRTYSDKFDLLILILRRLRDEEYDDMDALSSQELFGVRQLFSGLLRDKLEEGLEVLRYVLTESEGTNEGRSKKKESGKMRDELAKANNTPNDSGSGSKVVLTANDVLKKLRFNVAKRAEHFLATGNLILRTNDLLQTTGLAVLAERINTYRFISHFESVNRGAFFAMLKTTSVRALRPESFGFLCPVHTPDGAPCGLIVHMAMDAIVGRDEELRVKGCLVGSRRLVVDGRVVGYVDDRFSEYLRRRRRAEGLKIEIVDRKGAVYVFGGAGRLMRKVLDGGVEVYVGVMEQVDAVVLNECEKGEMEIRDCENRNGEYGAKTTRSKGNTVNAHDYRYKNNENMHKREYINEKNLSYRNGANTHELGRKDEEQSHKKGEYVHKQDVKDSGHNEALNSTANRVALDQHNAAAHTSQYLKMPVYRERPNARFFSYVASTIPFSDYNQSPRNMYQCQMAKQAMAYPTFAYERRTDSKFYVLNNMQRPLIGTFLSALLGTNVYIAVLSYTSYDMEDAMVINKGAIERGLFDGYVYITKVVERTDGVVLPDVGELLMDGSVLYVKDGESVKYTGECARVHRVRVTDTLAIITLRVRRSPQIGDKFCSRHGQKGVLSYRYRAVDLPFNEHGMVPDLIINPHAFPSRMTVGMMMEMLAGTVAVVKGERYACPPFKEYGRAHTHEYFCEQLQALGLNYYGNETLYSGVTGQPLQARVFTGMCYYQRLRHMVSDKWQVRSVGPVQAQTRQPIKGRKKGGGVRFGEMERDALIAHGCAYLLSDRLMECSDKTAFEYCEQCKTFLFARNGECLCGCKRVKVVYLPYVFKYLCTELLGMNIFVEVDVGL</sequence>
<gene>
    <name evidence="13" type="ORF">VCUG_01345</name>
</gene>
<name>L2GU10_VAVCU</name>
<dbReference type="GO" id="GO:0032549">
    <property type="term" value="F:ribonucleoside binding"/>
    <property type="evidence" value="ECO:0007669"/>
    <property type="project" value="InterPro"/>
</dbReference>
<dbReference type="AlphaFoldDB" id="L2GU10"/>
<feature type="compositionally biased region" description="Polar residues" evidence="8">
    <location>
        <begin position="350"/>
        <end position="360"/>
    </location>
</feature>
<protein>
    <recommendedName>
        <fullName evidence="7">DNA-directed RNA polymerase subunit beta</fullName>
        <ecNumber evidence="7">2.7.7.6</ecNumber>
    </recommendedName>
</protein>
<dbReference type="InterPro" id="IPR007120">
    <property type="entry name" value="DNA-dir_RNAP_su2_dom"/>
</dbReference>
<feature type="domain" description="RNA polymerase Rpb2" evidence="10">
    <location>
        <begin position="1011"/>
        <end position="1094"/>
    </location>
</feature>
<dbReference type="GO" id="GO:0003677">
    <property type="term" value="F:DNA binding"/>
    <property type="evidence" value="ECO:0007669"/>
    <property type="project" value="InterPro"/>
</dbReference>
<dbReference type="GO" id="GO:0000428">
    <property type="term" value="C:DNA-directed RNA polymerase complex"/>
    <property type="evidence" value="ECO:0007669"/>
    <property type="project" value="UniProtKB-KW"/>
</dbReference>
<feature type="compositionally biased region" description="Basic and acidic residues" evidence="8">
    <location>
        <begin position="331"/>
        <end position="348"/>
    </location>
</feature>
<evidence type="ECO:0000256" key="6">
    <source>
        <dbReference type="RuleBase" id="RU000434"/>
    </source>
</evidence>
<dbReference type="HOGENOM" id="CLU_000524_5_1_1"/>
<dbReference type="RefSeq" id="XP_008074363.1">
    <property type="nucleotide sequence ID" value="XM_008076172.1"/>
</dbReference>
<dbReference type="Gene3D" id="2.40.270.10">
    <property type="entry name" value="DNA-directed RNA polymerase, subunit 2, domain 6"/>
    <property type="match status" value="2"/>
</dbReference>
<evidence type="ECO:0000313" key="13">
    <source>
        <dbReference type="EMBL" id="ELA47156.1"/>
    </source>
</evidence>
<dbReference type="Gene3D" id="3.90.1100.10">
    <property type="match status" value="2"/>
</dbReference>
<dbReference type="InParanoid" id="L2GU10"/>
<evidence type="ECO:0000256" key="4">
    <source>
        <dbReference type="ARBA" id="ARBA00022695"/>
    </source>
</evidence>
<evidence type="ECO:0000259" key="9">
    <source>
        <dbReference type="Pfam" id="PF00562"/>
    </source>
</evidence>
<dbReference type="InterPro" id="IPR007641">
    <property type="entry name" value="RNA_pol_Rpb2_7"/>
</dbReference>
<evidence type="ECO:0000256" key="8">
    <source>
        <dbReference type="SAM" id="MobiDB-lite"/>
    </source>
</evidence>
<dbReference type="CDD" id="cd00653">
    <property type="entry name" value="RNA_pol_B_RPB2"/>
    <property type="match status" value="1"/>
</dbReference>
<feature type="domain" description="RNA polymerase Rpb2" evidence="12">
    <location>
        <begin position="407"/>
        <end position="470"/>
    </location>
</feature>
<feature type="domain" description="DNA-directed RNA polymerase subunit 2 hybrid-binding" evidence="9">
    <location>
        <begin position="831"/>
        <end position="1009"/>
    </location>
</feature>
<evidence type="ECO:0000259" key="10">
    <source>
        <dbReference type="Pfam" id="PF04560"/>
    </source>
</evidence>
<comment type="catalytic activity">
    <reaction evidence="7">
        <text>RNA(n) + a ribonucleoside 5'-triphosphate = RNA(n+1) + diphosphate</text>
        <dbReference type="Rhea" id="RHEA:21248"/>
        <dbReference type="Rhea" id="RHEA-COMP:14527"/>
        <dbReference type="Rhea" id="RHEA-COMP:17342"/>
        <dbReference type="ChEBI" id="CHEBI:33019"/>
        <dbReference type="ChEBI" id="CHEBI:61557"/>
        <dbReference type="ChEBI" id="CHEBI:140395"/>
        <dbReference type="EC" id="2.7.7.6"/>
    </reaction>
</comment>
<dbReference type="Pfam" id="PF04560">
    <property type="entry name" value="RNA_pol_Rpb2_7"/>
    <property type="match status" value="1"/>
</dbReference>
<dbReference type="InterPro" id="IPR007644">
    <property type="entry name" value="RNA_pol_bsu_protrusion"/>
</dbReference>
<dbReference type="EMBL" id="GL877423">
    <property type="protein sequence ID" value="ELA47156.1"/>
    <property type="molecule type" value="Genomic_DNA"/>
</dbReference>
<dbReference type="OrthoDB" id="10248617at2759"/>
<dbReference type="InterPro" id="IPR037034">
    <property type="entry name" value="RNA_pol_Rpb2_2_sf"/>
</dbReference>
<evidence type="ECO:0000313" key="14">
    <source>
        <dbReference type="Proteomes" id="UP000011081"/>
    </source>
</evidence>
<dbReference type="InterPro" id="IPR007121">
    <property type="entry name" value="RNA_pol_bsu_CS"/>
</dbReference>
<comment type="function">
    <text evidence="7">DNA-dependent RNA polymerase catalyzes the transcription of DNA into RNA using the four ribonucleoside triphosphates as substrates.</text>
</comment>
<evidence type="ECO:0000256" key="3">
    <source>
        <dbReference type="ARBA" id="ARBA00022679"/>
    </source>
</evidence>
<dbReference type="Pfam" id="PF04565">
    <property type="entry name" value="RNA_pol_Rpb2_3"/>
    <property type="match status" value="1"/>
</dbReference>
<evidence type="ECO:0000259" key="11">
    <source>
        <dbReference type="Pfam" id="PF04563"/>
    </source>
</evidence>
<dbReference type="SUPFAM" id="SSF64484">
    <property type="entry name" value="beta and beta-prime subunits of DNA dependent RNA-polymerase"/>
    <property type="match status" value="1"/>
</dbReference>